<comment type="function">
    <text evidence="1">Sequence-specific transcription factor which is part of a developmental regulatory system that provides cells with specific positional identities on the anterior-posterior axis.</text>
</comment>
<dbReference type="SUPFAM" id="SSF46689">
    <property type="entry name" value="Homeodomain-like"/>
    <property type="match status" value="1"/>
</dbReference>
<evidence type="ECO:0000256" key="5">
    <source>
        <dbReference type="ARBA" id="ARBA00023125"/>
    </source>
</evidence>
<dbReference type="GO" id="GO:0005634">
    <property type="term" value="C:nucleus"/>
    <property type="evidence" value="ECO:0007669"/>
    <property type="project" value="UniProtKB-SubCell"/>
</dbReference>
<keyword evidence="3" id="KW-0217">Developmental protein</keyword>
<feature type="DNA-binding region" description="Homeobox" evidence="10">
    <location>
        <begin position="188"/>
        <end position="247"/>
    </location>
</feature>
<dbReference type="PANTHER" id="PTHR45664">
    <property type="entry name" value="PROTEIN ZERKNUELLT 1-RELATED"/>
    <property type="match status" value="1"/>
</dbReference>
<reference evidence="14" key="1">
    <citation type="submission" date="2025-08" db="UniProtKB">
        <authorList>
            <consortium name="Ensembl"/>
        </authorList>
    </citation>
    <scope>IDENTIFICATION</scope>
</reference>
<dbReference type="GO" id="GO:0000978">
    <property type="term" value="F:RNA polymerase II cis-regulatory region sequence-specific DNA binding"/>
    <property type="evidence" value="ECO:0007669"/>
    <property type="project" value="TreeGrafter"/>
</dbReference>
<evidence type="ECO:0000313" key="14">
    <source>
        <dbReference type="Ensembl" id="ENSMMOP00000006713.1"/>
    </source>
</evidence>
<sequence length="367" mass="39220">QKTFTYTMLAFEGAMNFEFEREIGFINSQPSLAECLTSFPAVLESFQTSSIKESTVIPPPFEHTIPSLSPCTASQPRPTARSQQNRRTSATNGIQTHHRVAQQPCPSGQSPATATATPPGPLAPEFPWMKEKKSSKKCSKPRSSSAGGGPIIPPASSSPSSTASGYGSAAIESPTGRQAGLDGGGAGSRRLRTAYTNTQLLELEKEFHFNKYLCRPRRVEIAALLDLTERQVKVWFQNRRMKHKRQTTHHRDGGGGSGHESSDPGGFEPLEGADASSPYSSQPLEASGTGEVTSGSEPGSGNPSSAAYAGDSGDNAQAALEEGARLSCPKRPPLLQSSLDSPVDFSEEDFDLFTSTLCTIDLQHLNF</sequence>
<evidence type="ECO:0000256" key="2">
    <source>
        <dbReference type="ARBA" id="ARBA00004123"/>
    </source>
</evidence>
<dbReference type="OMA" id="FTEDACL"/>
<feature type="compositionally biased region" description="Low complexity" evidence="12">
    <location>
        <begin position="294"/>
        <end position="305"/>
    </location>
</feature>
<dbReference type="InterPro" id="IPR020479">
    <property type="entry name" value="HD_metazoa"/>
</dbReference>
<feature type="compositionally biased region" description="Polar residues" evidence="12">
    <location>
        <begin position="66"/>
        <end position="95"/>
    </location>
</feature>
<evidence type="ECO:0000256" key="10">
    <source>
        <dbReference type="PROSITE-ProRule" id="PRU00108"/>
    </source>
</evidence>
<keyword evidence="5 10" id="KW-0238">DNA-binding</keyword>
<dbReference type="PRINTS" id="PR00024">
    <property type="entry name" value="HOMEOBOX"/>
</dbReference>
<evidence type="ECO:0000256" key="7">
    <source>
        <dbReference type="ARBA" id="ARBA00023163"/>
    </source>
</evidence>
<dbReference type="InterPro" id="IPR009057">
    <property type="entry name" value="Homeodomain-like_sf"/>
</dbReference>
<dbReference type="InterPro" id="IPR001827">
    <property type="entry name" value="Homeobox_Antennapedia_CS"/>
</dbReference>
<dbReference type="PROSITE" id="PS00027">
    <property type="entry name" value="HOMEOBOX_1"/>
    <property type="match status" value="1"/>
</dbReference>
<keyword evidence="7" id="KW-0804">Transcription</keyword>
<dbReference type="Pfam" id="PF00046">
    <property type="entry name" value="Homeodomain"/>
    <property type="match status" value="1"/>
</dbReference>
<dbReference type="CDD" id="cd00086">
    <property type="entry name" value="homeodomain"/>
    <property type="match status" value="1"/>
</dbReference>
<dbReference type="InterPro" id="IPR001356">
    <property type="entry name" value="HD"/>
</dbReference>
<dbReference type="PROSITE" id="PS50071">
    <property type="entry name" value="HOMEOBOX_2"/>
    <property type="match status" value="1"/>
</dbReference>
<dbReference type="Gene3D" id="1.10.10.60">
    <property type="entry name" value="Homeodomain-like"/>
    <property type="match status" value="1"/>
</dbReference>
<dbReference type="STRING" id="94237.ENSMMOP00000006713"/>
<dbReference type="AlphaFoldDB" id="A0A3Q3VYK8"/>
<comment type="similarity">
    <text evidence="9">Belongs to the Antp homeobox family. Proboscipedia subfamily.</text>
</comment>
<dbReference type="GO" id="GO:0000981">
    <property type="term" value="F:DNA-binding transcription factor activity, RNA polymerase II-specific"/>
    <property type="evidence" value="ECO:0007669"/>
    <property type="project" value="InterPro"/>
</dbReference>
<evidence type="ECO:0000256" key="1">
    <source>
        <dbReference type="ARBA" id="ARBA00003263"/>
    </source>
</evidence>
<dbReference type="PANTHER" id="PTHR45664:SF7">
    <property type="entry name" value="HOMEOBOX PROTEIN HOX-B2"/>
    <property type="match status" value="1"/>
</dbReference>
<dbReference type="PROSITE" id="PS00032">
    <property type="entry name" value="ANTENNAPEDIA"/>
    <property type="match status" value="1"/>
</dbReference>
<evidence type="ECO:0000256" key="9">
    <source>
        <dbReference type="ARBA" id="ARBA00038135"/>
    </source>
</evidence>
<keyword evidence="4" id="KW-0805">Transcription regulation</keyword>
<accession>A0A3Q3VYK8</accession>
<comment type="subcellular location">
    <subcellularLocation>
        <location evidence="2 10 11">Nucleus</location>
    </subcellularLocation>
</comment>
<evidence type="ECO:0000313" key="15">
    <source>
        <dbReference type="Proteomes" id="UP000261620"/>
    </source>
</evidence>
<evidence type="ECO:0000256" key="3">
    <source>
        <dbReference type="ARBA" id="ARBA00022473"/>
    </source>
</evidence>
<dbReference type="FunFam" id="1.10.10.60:FF:000145">
    <property type="entry name" value="homeobox protein Hox-A2"/>
    <property type="match status" value="1"/>
</dbReference>
<proteinExistence type="inferred from homology"/>
<dbReference type="SMART" id="SM00389">
    <property type="entry name" value="HOX"/>
    <property type="match status" value="1"/>
</dbReference>
<evidence type="ECO:0000256" key="12">
    <source>
        <dbReference type="SAM" id="MobiDB-lite"/>
    </source>
</evidence>
<keyword evidence="6 10" id="KW-0371">Homeobox</keyword>
<feature type="compositionally biased region" description="Low complexity" evidence="12">
    <location>
        <begin position="154"/>
        <end position="180"/>
    </location>
</feature>
<keyword evidence="15" id="KW-1185">Reference proteome</keyword>
<dbReference type="Proteomes" id="UP000261620">
    <property type="component" value="Unplaced"/>
</dbReference>
<keyword evidence="8 10" id="KW-0539">Nucleus</keyword>
<feature type="region of interest" description="Disordered" evidence="12">
    <location>
        <begin position="61"/>
        <end position="188"/>
    </location>
</feature>
<protein>
    <recommendedName>
        <fullName evidence="13">Homeobox domain-containing protein</fullName>
    </recommendedName>
</protein>
<evidence type="ECO:0000256" key="11">
    <source>
        <dbReference type="RuleBase" id="RU000682"/>
    </source>
</evidence>
<reference evidence="14" key="2">
    <citation type="submission" date="2025-09" db="UniProtKB">
        <authorList>
            <consortium name="Ensembl"/>
        </authorList>
    </citation>
    <scope>IDENTIFICATION</scope>
</reference>
<organism evidence="14 15">
    <name type="scientific">Mola mola</name>
    <name type="common">Ocean sunfish</name>
    <name type="synonym">Tetraodon mola</name>
    <dbReference type="NCBI Taxonomy" id="94237"/>
    <lineage>
        <taxon>Eukaryota</taxon>
        <taxon>Metazoa</taxon>
        <taxon>Chordata</taxon>
        <taxon>Craniata</taxon>
        <taxon>Vertebrata</taxon>
        <taxon>Euteleostomi</taxon>
        <taxon>Actinopterygii</taxon>
        <taxon>Neopterygii</taxon>
        <taxon>Teleostei</taxon>
        <taxon>Neoteleostei</taxon>
        <taxon>Acanthomorphata</taxon>
        <taxon>Eupercaria</taxon>
        <taxon>Tetraodontiformes</taxon>
        <taxon>Molidae</taxon>
        <taxon>Mola</taxon>
    </lineage>
</organism>
<feature type="region of interest" description="Disordered" evidence="12">
    <location>
        <begin position="241"/>
        <end position="335"/>
    </location>
</feature>
<evidence type="ECO:0000256" key="8">
    <source>
        <dbReference type="ARBA" id="ARBA00023242"/>
    </source>
</evidence>
<evidence type="ECO:0000256" key="6">
    <source>
        <dbReference type="ARBA" id="ARBA00023155"/>
    </source>
</evidence>
<dbReference type="Ensembl" id="ENSMMOT00000006837.1">
    <property type="protein sequence ID" value="ENSMMOP00000006713.1"/>
    <property type="gene ID" value="ENSMMOG00000005247.1"/>
</dbReference>
<feature type="domain" description="Homeobox" evidence="13">
    <location>
        <begin position="186"/>
        <end position="246"/>
    </location>
</feature>
<evidence type="ECO:0000256" key="4">
    <source>
        <dbReference type="ARBA" id="ARBA00023015"/>
    </source>
</evidence>
<name>A0A3Q3VYK8_MOLML</name>
<dbReference type="InterPro" id="IPR017970">
    <property type="entry name" value="Homeobox_CS"/>
</dbReference>
<evidence type="ECO:0000259" key="13">
    <source>
        <dbReference type="PROSITE" id="PS50071"/>
    </source>
</evidence>